<protein>
    <submittedName>
        <fullName evidence="1">Nitrogen fixation protein NifQ</fullName>
    </submittedName>
</protein>
<gene>
    <name evidence="1" type="ORF">L2764_19320</name>
</gene>
<evidence type="ECO:0000313" key="2">
    <source>
        <dbReference type="Proteomes" id="UP001203423"/>
    </source>
</evidence>
<organism evidence="1 2">
    <name type="scientific">Shewanella surugensis</name>
    <dbReference type="NCBI Taxonomy" id="212020"/>
    <lineage>
        <taxon>Bacteria</taxon>
        <taxon>Pseudomonadati</taxon>
        <taxon>Pseudomonadota</taxon>
        <taxon>Gammaproteobacteria</taxon>
        <taxon>Alteromonadales</taxon>
        <taxon>Shewanellaceae</taxon>
        <taxon>Shewanella</taxon>
    </lineage>
</organism>
<evidence type="ECO:0000313" key="1">
    <source>
        <dbReference type="EMBL" id="MCL1126578.1"/>
    </source>
</evidence>
<proteinExistence type="predicted"/>
<accession>A0ABT0LFW3</accession>
<dbReference type="InterPro" id="IPR006975">
    <property type="entry name" value="NifQ"/>
</dbReference>
<reference evidence="1 2" key="1">
    <citation type="submission" date="2022-01" db="EMBL/GenBank/DDBJ databases">
        <title>Whole genome-based taxonomy of the Shewanellaceae.</title>
        <authorList>
            <person name="Martin-Rodriguez A.J."/>
        </authorList>
    </citation>
    <scope>NUCLEOTIDE SEQUENCE [LARGE SCALE GENOMIC DNA]</scope>
    <source>
        <strain evidence="1 2">DSM 17177</strain>
    </source>
</reference>
<dbReference type="RefSeq" id="WP_248941995.1">
    <property type="nucleotide sequence ID" value="NZ_JAKIKS010000095.1"/>
</dbReference>
<dbReference type="Pfam" id="PF04891">
    <property type="entry name" value="NifQ"/>
    <property type="match status" value="1"/>
</dbReference>
<dbReference type="Proteomes" id="UP001203423">
    <property type="component" value="Unassembled WGS sequence"/>
</dbReference>
<dbReference type="EMBL" id="JAKIKS010000095">
    <property type="protein sequence ID" value="MCL1126578.1"/>
    <property type="molecule type" value="Genomic_DNA"/>
</dbReference>
<comment type="caution">
    <text evidence="1">The sequence shown here is derived from an EMBL/GenBank/DDBJ whole genome shotgun (WGS) entry which is preliminary data.</text>
</comment>
<keyword evidence="2" id="KW-1185">Reference proteome</keyword>
<sequence length="192" mass="22287">MEQVAAIDFYINGLRKNQTSSISSDVSYGICAIQPASTVMKEREEMSIHTLRSLSDYWQDMTWEVAIDEIERFSQLIVLNPGPLAFYDDLIELLTEHLSIHEKQMALWWAHKMVIACCGRTHLYIDIGFEAREKMTILFNRYFPTLAKKNIDNKMRWKKFLYRQFCLAAQLPLCPTASCSECPSYQECYSGS</sequence>
<name>A0ABT0LFW3_9GAMM</name>